<reference evidence="4 5" key="1">
    <citation type="submission" date="2016-11" db="EMBL/GenBank/DDBJ databases">
        <title>Description of two novel members of the family Erysipelotrichaceae: Ileibacterium lipovorans gen. nov., sp. nov. and Dubosiella newyorkensis, gen. nov., sp. nov.</title>
        <authorList>
            <person name="Cox L.M."/>
            <person name="Sohn J."/>
            <person name="Tyrrell K.L."/>
            <person name="Citron D.M."/>
            <person name="Lawson P.A."/>
            <person name="Patel N.B."/>
            <person name="Iizumi T."/>
            <person name="Perez-Perez G.I."/>
            <person name="Goldstein E.J."/>
            <person name="Blaser M.J."/>
        </authorList>
    </citation>
    <scope>NUCLEOTIDE SEQUENCE [LARGE SCALE GENOMIC DNA]</scope>
    <source>
        <strain evidence="4 5">NYU-BL-A4</strain>
    </source>
</reference>
<feature type="domain" description="HTH tetR-type" evidence="3">
    <location>
        <begin position="6"/>
        <end position="66"/>
    </location>
</feature>
<organism evidence="4 5">
    <name type="scientific">Dubosiella newyorkensis</name>
    <dbReference type="NCBI Taxonomy" id="1862672"/>
    <lineage>
        <taxon>Bacteria</taxon>
        <taxon>Bacillati</taxon>
        <taxon>Bacillota</taxon>
        <taxon>Erysipelotrichia</taxon>
        <taxon>Erysipelotrichales</taxon>
        <taxon>Erysipelotrichaceae</taxon>
        <taxon>Dubosiella</taxon>
    </lineage>
</organism>
<evidence type="ECO:0000259" key="3">
    <source>
        <dbReference type="PROSITE" id="PS50977"/>
    </source>
</evidence>
<gene>
    <name evidence="4" type="ORF">BO225_05865</name>
</gene>
<sequence length="97" mass="11546">MTTQSELSREWITQALYELLKTKPFASITNKEITDKAGLSHITIYRLFDSKEEIILKDLKTRIRKSFLKEYHIADLFDFYQSNQELIDCLYQNHLSI</sequence>
<dbReference type="STRING" id="1862672.BO225_05865"/>
<evidence type="ECO:0000313" key="4">
    <source>
        <dbReference type="EMBL" id="OLU46543.1"/>
    </source>
</evidence>
<proteinExistence type="predicted"/>
<dbReference type="Gene3D" id="1.10.357.10">
    <property type="entry name" value="Tetracycline Repressor, domain 2"/>
    <property type="match status" value="1"/>
</dbReference>
<accession>A0A1U7NMT9</accession>
<evidence type="ECO:0000256" key="2">
    <source>
        <dbReference type="PROSITE-ProRule" id="PRU00335"/>
    </source>
</evidence>
<comment type="caution">
    <text evidence="4">The sequence shown here is derived from an EMBL/GenBank/DDBJ whole genome shotgun (WGS) entry which is preliminary data.</text>
</comment>
<dbReference type="SUPFAM" id="SSF46689">
    <property type="entry name" value="Homeodomain-like"/>
    <property type="match status" value="1"/>
</dbReference>
<feature type="DNA-binding region" description="H-T-H motif" evidence="2">
    <location>
        <begin position="29"/>
        <end position="48"/>
    </location>
</feature>
<evidence type="ECO:0000313" key="5">
    <source>
        <dbReference type="Proteomes" id="UP000186705"/>
    </source>
</evidence>
<dbReference type="GO" id="GO:0003677">
    <property type="term" value="F:DNA binding"/>
    <property type="evidence" value="ECO:0007669"/>
    <property type="project" value="UniProtKB-UniRule"/>
</dbReference>
<evidence type="ECO:0000256" key="1">
    <source>
        <dbReference type="ARBA" id="ARBA00023125"/>
    </source>
</evidence>
<dbReference type="Proteomes" id="UP000186705">
    <property type="component" value="Unassembled WGS sequence"/>
</dbReference>
<dbReference type="OrthoDB" id="9810250at2"/>
<dbReference type="RefSeq" id="WP_076341342.1">
    <property type="nucleotide sequence ID" value="NZ_CAPDDE010000042.1"/>
</dbReference>
<dbReference type="GeneID" id="78275471"/>
<dbReference type="PROSITE" id="PS50977">
    <property type="entry name" value="HTH_TETR_2"/>
    <property type="match status" value="1"/>
</dbReference>
<keyword evidence="5" id="KW-1185">Reference proteome</keyword>
<keyword evidence="1 2" id="KW-0238">DNA-binding</keyword>
<dbReference type="InterPro" id="IPR001647">
    <property type="entry name" value="HTH_TetR"/>
</dbReference>
<dbReference type="InterPro" id="IPR009057">
    <property type="entry name" value="Homeodomain-like_sf"/>
</dbReference>
<protein>
    <recommendedName>
        <fullName evidence="3">HTH tetR-type domain-containing protein</fullName>
    </recommendedName>
</protein>
<dbReference type="EMBL" id="MPKA01000063">
    <property type="protein sequence ID" value="OLU46543.1"/>
    <property type="molecule type" value="Genomic_DNA"/>
</dbReference>
<dbReference type="Pfam" id="PF00440">
    <property type="entry name" value="TetR_N"/>
    <property type="match status" value="1"/>
</dbReference>
<name>A0A1U7NMT9_9FIRM</name>
<dbReference type="AlphaFoldDB" id="A0A1U7NMT9"/>